<evidence type="ECO:0000313" key="2">
    <source>
        <dbReference type="EMBL" id="KOB66576.1"/>
    </source>
</evidence>
<evidence type="ECO:0000313" key="3">
    <source>
        <dbReference type="Proteomes" id="UP000037510"/>
    </source>
</evidence>
<keyword evidence="3" id="KW-1185">Reference proteome</keyword>
<organism evidence="2 3">
    <name type="scientific">Operophtera brumata</name>
    <name type="common">Winter moth</name>
    <name type="synonym">Phalaena brumata</name>
    <dbReference type="NCBI Taxonomy" id="104452"/>
    <lineage>
        <taxon>Eukaryota</taxon>
        <taxon>Metazoa</taxon>
        <taxon>Ecdysozoa</taxon>
        <taxon>Arthropoda</taxon>
        <taxon>Hexapoda</taxon>
        <taxon>Insecta</taxon>
        <taxon>Pterygota</taxon>
        <taxon>Neoptera</taxon>
        <taxon>Endopterygota</taxon>
        <taxon>Lepidoptera</taxon>
        <taxon>Glossata</taxon>
        <taxon>Ditrysia</taxon>
        <taxon>Geometroidea</taxon>
        <taxon>Geometridae</taxon>
        <taxon>Larentiinae</taxon>
        <taxon>Operophtera</taxon>
    </lineage>
</organism>
<gene>
    <name evidence="2" type="ORF">OBRU01_21011</name>
</gene>
<accession>A0A0L7KU49</accession>
<protein>
    <submittedName>
        <fullName evidence="2">Uncharacterized protein</fullName>
    </submittedName>
</protein>
<feature type="compositionally biased region" description="Basic and acidic residues" evidence="1">
    <location>
        <begin position="1"/>
        <end position="17"/>
    </location>
</feature>
<proteinExistence type="predicted"/>
<feature type="compositionally biased region" description="Polar residues" evidence="1">
    <location>
        <begin position="18"/>
        <end position="30"/>
    </location>
</feature>
<name>A0A0L7KU49_OPEBR</name>
<feature type="region of interest" description="Disordered" evidence="1">
    <location>
        <begin position="1"/>
        <end position="56"/>
    </location>
</feature>
<sequence length="138" mass="16111">MKKEARNGVENVTDARWRTSQATGVSQKTVTRILKEKKTSEETGSPMRSPHRNKKPRKCIKRNMKEADVEVIKHTISNYQSQYNKPPTLYDLKKLLKESIHFVGCIETLRSVLFEIGYEFIPTKNHSSRHKKLVEKRN</sequence>
<dbReference type="EMBL" id="JTDY01005823">
    <property type="protein sequence ID" value="KOB66576.1"/>
    <property type="molecule type" value="Genomic_DNA"/>
</dbReference>
<evidence type="ECO:0000256" key="1">
    <source>
        <dbReference type="SAM" id="MobiDB-lite"/>
    </source>
</evidence>
<dbReference type="AlphaFoldDB" id="A0A0L7KU49"/>
<dbReference type="Proteomes" id="UP000037510">
    <property type="component" value="Unassembled WGS sequence"/>
</dbReference>
<reference evidence="2 3" key="1">
    <citation type="journal article" date="2015" name="Genome Biol. Evol.">
        <title>The genome of winter moth (Operophtera brumata) provides a genomic perspective on sexual dimorphism and phenology.</title>
        <authorList>
            <person name="Derks M.F."/>
            <person name="Smit S."/>
            <person name="Salis L."/>
            <person name="Schijlen E."/>
            <person name="Bossers A."/>
            <person name="Mateman C."/>
            <person name="Pijl A.S."/>
            <person name="de Ridder D."/>
            <person name="Groenen M.A."/>
            <person name="Visser M.E."/>
            <person name="Megens H.J."/>
        </authorList>
    </citation>
    <scope>NUCLEOTIDE SEQUENCE [LARGE SCALE GENOMIC DNA]</scope>
    <source>
        <strain evidence="2">WM2013NL</strain>
        <tissue evidence="2">Head and thorax</tissue>
    </source>
</reference>
<comment type="caution">
    <text evidence="2">The sequence shown here is derived from an EMBL/GenBank/DDBJ whole genome shotgun (WGS) entry which is preliminary data.</text>
</comment>